<accession>A0ABV4UIL2</accession>
<sequence>MSESSSSPSPAPLFHEKLWPAWWIWLLVLGTGAAGFVALAPVSITAGIVAGIAVVLLLIVLLTVSTPAVTVTSDSLRVGRATIEREFVGEVSGHRGEDATFQRGRGLNATAFLCLRGWIDPVVRIEITDPQDTTPYWLASTRRPEELVAALDSVRA</sequence>
<dbReference type="RefSeq" id="WP_373970482.1">
    <property type="nucleotide sequence ID" value="NZ_JBHDLJ010000001.1"/>
</dbReference>
<evidence type="ECO:0000256" key="1">
    <source>
        <dbReference type="SAM" id="Phobius"/>
    </source>
</evidence>
<keyword evidence="1" id="KW-1133">Transmembrane helix</keyword>
<dbReference type="Proteomes" id="UP001575652">
    <property type="component" value="Unassembled WGS sequence"/>
</dbReference>
<feature type="transmembrane region" description="Helical" evidence="1">
    <location>
        <begin position="46"/>
        <end position="64"/>
    </location>
</feature>
<dbReference type="InterPro" id="IPR021443">
    <property type="entry name" value="DUF3093"/>
</dbReference>
<keyword evidence="3" id="KW-1185">Reference proteome</keyword>
<organism evidence="2 3">
    <name type="scientific">Arthrobacter halodurans</name>
    <dbReference type="NCBI Taxonomy" id="516699"/>
    <lineage>
        <taxon>Bacteria</taxon>
        <taxon>Bacillati</taxon>
        <taxon>Actinomycetota</taxon>
        <taxon>Actinomycetes</taxon>
        <taxon>Micrococcales</taxon>
        <taxon>Micrococcaceae</taxon>
        <taxon>Arthrobacter</taxon>
    </lineage>
</organism>
<evidence type="ECO:0000313" key="3">
    <source>
        <dbReference type="Proteomes" id="UP001575652"/>
    </source>
</evidence>
<feature type="transmembrane region" description="Helical" evidence="1">
    <location>
        <begin position="20"/>
        <end position="39"/>
    </location>
</feature>
<keyword evidence="1" id="KW-0812">Transmembrane</keyword>
<proteinExistence type="predicted"/>
<protein>
    <submittedName>
        <fullName evidence="2">DUF3093 domain-containing protein</fullName>
    </submittedName>
</protein>
<keyword evidence="1" id="KW-0472">Membrane</keyword>
<gene>
    <name evidence="2" type="ORF">ACETWP_01880</name>
</gene>
<dbReference type="Pfam" id="PF11292">
    <property type="entry name" value="DUF3093"/>
    <property type="match status" value="1"/>
</dbReference>
<evidence type="ECO:0000313" key="2">
    <source>
        <dbReference type="EMBL" id="MFB0833324.1"/>
    </source>
</evidence>
<dbReference type="EMBL" id="JBHDLJ010000001">
    <property type="protein sequence ID" value="MFB0833324.1"/>
    <property type="molecule type" value="Genomic_DNA"/>
</dbReference>
<comment type="caution">
    <text evidence="2">The sequence shown here is derived from an EMBL/GenBank/DDBJ whole genome shotgun (WGS) entry which is preliminary data.</text>
</comment>
<name>A0ABV4UIL2_9MICC</name>
<reference evidence="2 3" key="1">
    <citation type="submission" date="2024-09" db="EMBL/GenBank/DDBJ databases">
        <authorList>
            <person name="Salinas-Garcia M.A."/>
            <person name="Prieme A."/>
        </authorList>
    </citation>
    <scope>NUCLEOTIDE SEQUENCE [LARGE SCALE GENOMIC DNA]</scope>
    <source>
        <strain evidence="2 3">DSM 21081</strain>
    </source>
</reference>